<dbReference type="Gene3D" id="3.40.50.300">
    <property type="entry name" value="P-loop containing nucleotide triphosphate hydrolases"/>
    <property type="match status" value="1"/>
</dbReference>
<protein>
    <recommendedName>
        <fullName evidence="1">NadR/Ttd14 AAA domain-containing protein</fullName>
    </recommendedName>
</protein>
<accession>A0A101J566</accession>
<gene>
    <name evidence="2" type="ORF">ASB62_10065</name>
</gene>
<dbReference type="SUPFAM" id="SSF52540">
    <property type="entry name" value="P-loop containing nucleoside triphosphate hydrolases"/>
    <property type="match status" value="1"/>
</dbReference>
<dbReference type="InterPro" id="IPR038727">
    <property type="entry name" value="NadR/Ttd14_AAA_dom"/>
</dbReference>
<evidence type="ECO:0000313" key="3">
    <source>
        <dbReference type="Proteomes" id="UP000053937"/>
    </source>
</evidence>
<dbReference type="AlphaFoldDB" id="A0A101J566"/>
<proteinExistence type="predicted"/>
<organism evidence="2 3">
    <name type="scientific">Chlorobium limicola</name>
    <dbReference type="NCBI Taxonomy" id="1092"/>
    <lineage>
        <taxon>Bacteria</taxon>
        <taxon>Pseudomonadati</taxon>
        <taxon>Chlorobiota</taxon>
        <taxon>Chlorobiia</taxon>
        <taxon>Chlorobiales</taxon>
        <taxon>Chlorobiaceae</taxon>
        <taxon>Chlorobium/Pelodictyon group</taxon>
        <taxon>Chlorobium</taxon>
    </lineage>
</organism>
<evidence type="ECO:0000313" key="2">
    <source>
        <dbReference type="EMBL" id="KUL20241.1"/>
    </source>
</evidence>
<name>A0A101J566_CHLLI</name>
<dbReference type="EMBL" id="LMBR01000253">
    <property type="protein sequence ID" value="KUL20241.1"/>
    <property type="molecule type" value="Genomic_DNA"/>
</dbReference>
<dbReference type="OrthoDB" id="5638848at2"/>
<dbReference type="Pfam" id="PF13521">
    <property type="entry name" value="AAA_28"/>
    <property type="match status" value="1"/>
</dbReference>
<comment type="caution">
    <text evidence="2">The sequence shown here is derived from an EMBL/GenBank/DDBJ whole genome shotgun (WGS) entry which is preliminary data.</text>
</comment>
<sequence>MTGRYIITGGPGSGKSTLLEALHNEGYRCYSEVSRELIREQLSRPVGVLPWNNLPAFARLAFDAMKRQHEHAIGRNGICFFDRGIPDIFGYLEASGYPVEKEYLEAHAKCSYSKTVFVLPPWPEIFVNDRERPQTYRQSVALYHALSRVYERLGYERCEVPKTAVRDRAAFLLSFIK</sequence>
<dbReference type="RefSeq" id="WP_059139746.1">
    <property type="nucleotide sequence ID" value="NZ_LMBR01000253.1"/>
</dbReference>
<dbReference type="Proteomes" id="UP000053937">
    <property type="component" value="Unassembled WGS sequence"/>
</dbReference>
<keyword evidence="3" id="KW-1185">Reference proteome</keyword>
<feature type="domain" description="NadR/Ttd14 AAA" evidence="1">
    <location>
        <begin position="4"/>
        <end position="168"/>
    </location>
</feature>
<dbReference type="InterPro" id="IPR027417">
    <property type="entry name" value="P-loop_NTPase"/>
</dbReference>
<reference evidence="2 3" key="1">
    <citation type="submission" date="2015-10" db="EMBL/GenBank/DDBJ databases">
        <title>Draft Genome Sequence of Chlorobium limicola strain Frasassi Growing under Artificial Lighting in the Frasassi Cave System.</title>
        <authorList>
            <person name="Mansor M."/>
            <person name="Macalady J."/>
        </authorList>
    </citation>
    <scope>NUCLEOTIDE SEQUENCE [LARGE SCALE GENOMIC DNA]</scope>
    <source>
        <strain evidence="2 3">Frasassi</strain>
    </source>
</reference>
<evidence type="ECO:0000259" key="1">
    <source>
        <dbReference type="Pfam" id="PF13521"/>
    </source>
</evidence>